<accession>A0A1Q9DEX1</accession>
<dbReference type="SUPFAM" id="SSF103481">
    <property type="entry name" value="Multidrug resistance efflux transporter EmrE"/>
    <property type="match status" value="1"/>
</dbReference>
<dbReference type="PANTHER" id="PTHR11132">
    <property type="entry name" value="SOLUTE CARRIER FAMILY 35"/>
    <property type="match status" value="1"/>
</dbReference>
<name>A0A1Q9DEX1_SYMMI</name>
<dbReference type="InterPro" id="IPR050186">
    <property type="entry name" value="TPT_transporter"/>
</dbReference>
<keyword evidence="4 6" id="KW-0472">Membrane</keyword>
<dbReference type="InterPro" id="IPR037185">
    <property type="entry name" value="EmrE-like"/>
</dbReference>
<dbReference type="InterPro" id="IPR004853">
    <property type="entry name" value="Sugar_P_trans_dom"/>
</dbReference>
<reference evidence="8 9" key="1">
    <citation type="submission" date="2016-02" db="EMBL/GenBank/DDBJ databases">
        <title>Genome analysis of coral dinoflagellate symbionts highlights evolutionary adaptations to a symbiotic lifestyle.</title>
        <authorList>
            <person name="Aranda M."/>
            <person name="Li Y."/>
            <person name="Liew Y.J."/>
            <person name="Baumgarten S."/>
            <person name="Simakov O."/>
            <person name="Wilson M."/>
            <person name="Piel J."/>
            <person name="Ashoor H."/>
            <person name="Bougouffa S."/>
            <person name="Bajic V.B."/>
            <person name="Ryu T."/>
            <person name="Ravasi T."/>
            <person name="Bayer T."/>
            <person name="Micklem G."/>
            <person name="Kim H."/>
            <person name="Bhak J."/>
            <person name="Lajeunesse T.C."/>
            <person name="Voolstra C.R."/>
        </authorList>
    </citation>
    <scope>NUCLEOTIDE SEQUENCE [LARGE SCALE GENOMIC DNA]</scope>
    <source>
        <strain evidence="8 9">CCMP2467</strain>
    </source>
</reference>
<dbReference type="Pfam" id="PF03151">
    <property type="entry name" value="TPT"/>
    <property type="match status" value="1"/>
</dbReference>
<keyword evidence="2 6" id="KW-0812">Transmembrane</keyword>
<evidence type="ECO:0000256" key="1">
    <source>
        <dbReference type="ARBA" id="ARBA00004141"/>
    </source>
</evidence>
<evidence type="ECO:0000313" key="9">
    <source>
        <dbReference type="Proteomes" id="UP000186817"/>
    </source>
</evidence>
<sequence>MVDVAAVGASISLWYLTSFGTLLLNKYLMGYLHVQPNTLAAVQMVSTAIYGALKTLKLGDVLRLAREARSLVSQKNGARKAVADPESPDTSDHLDGLGNKGRRWRRSLIQMSFVGLMRFSTVVLGLVSLKYVAASFTETIKASAPFFTVIVAYLMLGERTGVPVLASLVPVAGGLVLVSSTELSYNIVGFGAAVLTNIIECVQNVFSKRLLANEYTASQLQFYTSLTALVMQAPIFLITHEPAASHSHHVEHDISHIGLGNKTLALTVSRDEIIQESWTDSLPDRNLLLLLWIDGVLYHVQSVIAYVVMSYLSPVTVSVVNTLKRALIICISLRKSSDSADQAWHLHLSMRRALLQLGKAARSEVVNTVHSGGGRRDSGRWPHVRPQGLNVSGAFTHVNWARQVRRFKDVKPSSFASPIRLHMRCKMIEALFLADAAPGVLVSLLTQTSGLSYITNCEEYLVSLFFAQNASSCQSLPDPGLTEGLCALSCFARVPIMGSGDAYPTLPPSTTTETPLRSSSQVQGWIGHGISTAVASLLMATVAARADPGFSYNYSKLQYPYGCHSTARSRADCCWLNNFVNSTFPRAVLPADQQSLRSLVRPFSTRAVHLEAALDDLRPLAFAPDGRLTYSRIRTSSGKQMAGTFEECKAQNGKQ</sequence>
<proteinExistence type="predicted"/>
<dbReference type="EMBL" id="LSRX01000574">
    <property type="protein sequence ID" value="OLP93630.1"/>
    <property type="molecule type" value="Genomic_DNA"/>
</dbReference>
<comment type="caution">
    <text evidence="8">The sequence shown here is derived from an EMBL/GenBank/DDBJ whole genome shotgun (WGS) entry which is preliminary data.</text>
</comment>
<dbReference type="GO" id="GO:0016020">
    <property type="term" value="C:membrane"/>
    <property type="evidence" value="ECO:0007669"/>
    <property type="project" value="UniProtKB-SubCell"/>
</dbReference>
<dbReference type="Proteomes" id="UP000186817">
    <property type="component" value="Unassembled WGS sequence"/>
</dbReference>
<evidence type="ECO:0000256" key="3">
    <source>
        <dbReference type="ARBA" id="ARBA00022989"/>
    </source>
</evidence>
<keyword evidence="9" id="KW-1185">Reference proteome</keyword>
<organism evidence="8 9">
    <name type="scientific">Symbiodinium microadriaticum</name>
    <name type="common">Dinoflagellate</name>
    <name type="synonym">Zooxanthella microadriatica</name>
    <dbReference type="NCBI Taxonomy" id="2951"/>
    <lineage>
        <taxon>Eukaryota</taxon>
        <taxon>Sar</taxon>
        <taxon>Alveolata</taxon>
        <taxon>Dinophyceae</taxon>
        <taxon>Suessiales</taxon>
        <taxon>Symbiodiniaceae</taxon>
        <taxon>Symbiodinium</taxon>
    </lineage>
</organism>
<evidence type="ECO:0000313" key="8">
    <source>
        <dbReference type="EMBL" id="OLP93630.1"/>
    </source>
</evidence>
<comment type="subcellular location">
    <subcellularLocation>
        <location evidence="1">Membrane</location>
        <topology evidence="1">Multi-pass membrane protein</topology>
    </subcellularLocation>
</comment>
<evidence type="ECO:0000259" key="7">
    <source>
        <dbReference type="Pfam" id="PF03151"/>
    </source>
</evidence>
<feature type="transmembrane region" description="Helical" evidence="6">
    <location>
        <begin position="108"/>
        <end position="133"/>
    </location>
</feature>
<feature type="region of interest" description="Disordered" evidence="5">
    <location>
        <begin position="76"/>
        <end position="98"/>
    </location>
</feature>
<dbReference type="OrthoDB" id="5547497at2759"/>
<feature type="domain" description="Sugar phosphate transporter" evidence="7">
    <location>
        <begin position="107"/>
        <end position="333"/>
    </location>
</feature>
<keyword evidence="3 6" id="KW-1133">Transmembrane helix</keyword>
<gene>
    <name evidence="8" type="primary">SLC35E2B</name>
    <name evidence="8" type="ORF">AK812_SmicGene24457</name>
</gene>
<evidence type="ECO:0000256" key="6">
    <source>
        <dbReference type="SAM" id="Phobius"/>
    </source>
</evidence>
<feature type="transmembrane region" description="Helical" evidence="6">
    <location>
        <begin position="6"/>
        <end position="24"/>
    </location>
</feature>
<protein>
    <submittedName>
        <fullName evidence="8">Solute carrier family 35 member E2B</fullName>
    </submittedName>
</protein>
<dbReference type="AlphaFoldDB" id="A0A1Q9DEX1"/>
<evidence type="ECO:0000256" key="4">
    <source>
        <dbReference type="ARBA" id="ARBA00023136"/>
    </source>
</evidence>
<evidence type="ECO:0000256" key="2">
    <source>
        <dbReference type="ARBA" id="ARBA00022692"/>
    </source>
</evidence>
<evidence type="ECO:0000256" key="5">
    <source>
        <dbReference type="SAM" id="MobiDB-lite"/>
    </source>
</evidence>